<dbReference type="InterPro" id="IPR050385">
    <property type="entry name" value="Archaeal_FAD_synthase"/>
</dbReference>
<name>A0A239JF69_9ACTN</name>
<feature type="domain" description="Cytidyltransferase-like" evidence="3">
    <location>
        <begin position="20"/>
        <end position="127"/>
    </location>
</feature>
<dbReference type="InterPro" id="IPR014729">
    <property type="entry name" value="Rossmann-like_a/b/a_fold"/>
</dbReference>
<evidence type="ECO:0000256" key="1">
    <source>
        <dbReference type="ARBA" id="ARBA00022679"/>
    </source>
</evidence>
<dbReference type="InterPro" id="IPR004821">
    <property type="entry name" value="Cyt_trans-like"/>
</dbReference>
<accession>A0A239JF69</accession>
<protein>
    <submittedName>
        <fullName evidence="4">Glycerol-3-phosphate cytidylyltransferase</fullName>
    </submittedName>
</protein>
<dbReference type="Pfam" id="PF01467">
    <property type="entry name" value="CTP_transf_like"/>
    <property type="match status" value="1"/>
</dbReference>
<evidence type="ECO:0000259" key="3">
    <source>
        <dbReference type="Pfam" id="PF01467"/>
    </source>
</evidence>
<proteinExistence type="predicted"/>
<dbReference type="SUPFAM" id="SSF52374">
    <property type="entry name" value="Nucleotidylyl transferase"/>
    <property type="match status" value="1"/>
</dbReference>
<dbReference type="Proteomes" id="UP000198318">
    <property type="component" value="Unassembled WGS sequence"/>
</dbReference>
<dbReference type="OrthoDB" id="9802794at2"/>
<keyword evidence="5" id="KW-1185">Reference proteome</keyword>
<sequence length="154" mass="15983">MSVIARYQGDFMHHVVGFSPGVFDLFHVGHLDLLSRAAGRCDRLVVGVLADEAAEELFGARPIVPAIERMEIVSNVRYVSGVVPLAGTGLREAHEAVGFQRVFTGGPDAPAAADVERELAGTGVAVVALTGLAETRSAVLRGALPGANPKASVA</sequence>
<gene>
    <name evidence="4" type="ORF">SAMN05443665_1014142</name>
</gene>
<dbReference type="PANTHER" id="PTHR43793">
    <property type="entry name" value="FAD SYNTHASE"/>
    <property type="match status" value="1"/>
</dbReference>
<dbReference type="NCBIfam" id="TIGR00125">
    <property type="entry name" value="cyt_tran_rel"/>
    <property type="match status" value="1"/>
</dbReference>
<organism evidence="4 5">
    <name type="scientific">Actinomadura meyerae</name>
    <dbReference type="NCBI Taxonomy" id="240840"/>
    <lineage>
        <taxon>Bacteria</taxon>
        <taxon>Bacillati</taxon>
        <taxon>Actinomycetota</taxon>
        <taxon>Actinomycetes</taxon>
        <taxon>Streptosporangiales</taxon>
        <taxon>Thermomonosporaceae</taxon>
        <taxon>Actinomadura</taxon>
    </lineage>
</organism>
<dbReference type="EMBL" id="FZOR01000014">
    <property type="protein sequence ID" value="SNT03943.1"/>
    <property type="molecule type" value="Genomic_DNA"/>
</dbReference>
<keyword evidence="2 4" id="KW-0548">Nucleotidyltransferase</keyword>
<dbReference type="Gene3D" id="3.40.50.620">
    <property type="entry name" value="HUPs"/>
    <property type="match status" value="1"/>
</dbReference>
<dbReference type="GO" id="GO:0016779">
    <property type="term" value="F:nucleotidyltransferase activity"/>
    <property type="evidence" value="ECO:0007669"/>
    <property type="project" value="UniProtKB-KW"/>
</dbReference>
<dbReference type="PANTHER" id="PTHR43793:SF1">
    <property type="entry name" value="FAD SYNTHASE"/>
    <property type="match status" value="1"/>
</dbReference>
<keyword evidence="1 4" id="KW-0808">Transferase</keyword>
<evidence type="ECO:0000256" key="2">
    <source>
        <dbReference type="ARBA" id="ARBA00022695"/>
    </source>
</evidence>
<evidence type="ECO:0000313" key="4">
    <source>
        <dbReference type="EMBL" id="SNT03943.1"/>
    </source>
</evidence>
<reference evidence="4 5" key="1">
    <citation type="submission" date="2017-06" db="EMBL/GenBank/DDBJ databases">
        <authorList>
            <person name="Kim H.J."/>
            <person name="Triplett B.A."/>
        </authorList>
    </citation>
    <scope>NUCLEOTIDE SEQUENCE [LARGE SCALE GENOMIC DNA]</scope>
    <source>
        <strain evidence="4 5">DSM 44715</strain>
    </source>
</reference>
<dbReference type="AlphaFoldDB" id="A0A239JF69"/>
<evidence type="ECO:0000313" key="5">
    <source>
        <dbReference type="Proteomes" id="UP000198318"/>
    </source>
</evidence>